<keyword evidence="7 8" id="KW-0472">Membrane</keyword>
<name>A0A917LXJ2_9MICC</name>
<feature type="transmembrane region" description="Helical" evidence="8">
    <location>
        <begin position="275"/>
        <end position="297"/>
    </location>
</feature>
<dbReference type="InterPro" id="IPR018303">
    <property type="entry name" value="ATPase_P-typ_P_site"/>
</dbReference>
<dbReference type="GO" id="GO:0005524">
    <property type="term" value="F:ATP binding"/>
    <property type="evidence" value="ECO:0007669"/>
    <property type="project" value="UniProtKB-UniRule"/>
</dbReference>
<reference evidence="10" key="1">
    <citation type="journal article" date="2014" name="Int. J. Syst. Evol. Microbiol.">
        <title>Complete genome sequence of Corynebacterium casei LMG S-19264T (=DSM 44701T), isolated from a smear-ripened cheese.</title>
        <authorList>
            <consortium name="US DOE Joint Genome Institute (JGI-PGF)"/>
            <person name="Walter F."/>
            <person name="Albersmeier A."/>
            <person name="Kalinowski J."/>
            <person name="Ruckert C."/>
        </authorList>
    </citation>
    <scope>NUCLEOTIDE SEQUENCE</scope>
    <source>
        <strain evidence="10">CGMCC 1.12187</strain>
    </source>
</reference>
<dbReference type="Gene3D" id="2.70.150.10">
    <property type="entry name" value="Calcium-transporting ATPase, cytoplasmic transduction domain A"/>
    <property type="match status" value="1"/>
</dbReference>
<dbReference type="PANTHER" id="PTHR48085">
    <property type="entry name" value="CADMIUM/ZINC-TRANSPORTING ATPASE HMA2-RELATED"/>
    <property type="match status" value="1"/>
</dbReference>
<dbReference type="Gene3D" id="3.40.50.1000">
    <property type="entry name" value="HAD superfamily/HAD-like"/>
    <property type="match status" value="1"/>
</dbReference>
<evidence type="ECO:0000313" key="11">
    <source>
        <dbReference type="Proteomes" id="UP000638848"/>
    </source>
</evidence>
<sequence length="630" mass="65767">MTLSLGARPDTHLAPRRAVRLLEFPRRYPLVAVTLAVGLGVVGLLLTGQPVAAQWLGSGWALAVAAKVAWGMVQDVLAGHWGVDLLAVTAVTATVVVGEYLASLVVVLMLTGGQALEDYAANRARKELNALLERAPVLAHRLRPDGSVEDVPVEEVRPGDQLMVRPAEVVPVDGDLVDAEADFDESSITGESLPVTRRAGDPVLSGALNEQQAVVLRATATVADSQYSKIVAMVREAAESRAPVVRLADRYAVPFTVFAFLVAGLAWWYHGDVVVFAEVLVVATPCPLLLAAPVAFLGGMSRAARNGIIIKNAGTLERLAAVRTAAFDKTGTITYGRPELLAVHPRAPWTGDELLRLAASAEEYSSHVLATSVREAAVARGLELIPAAAAHEEATHGVTARVGGHEVVVGKRAHVAACSTGVAEQPLGPGELAVYVAVDGRFAGTLVMSDQVRADAAATMAQLEALGVRERMILSGDVRATVAHVAAAVGIPHVRAECLPEDKVRTVRDAPARPVLMVGDGVNDAPVLAAADVGVAMGARGATAASESADVVILTEDLARTATAVRIGRRTVQVALQSIWLGIALSVALMLVAATGVIPAIFGALSQEAVDLLAILNALRALRGSRHEQD</sequence>
<dbReference type="SUPFAM" id="SSF81653">
    <property type="entry name" value="Calcium ATPase, transduction domain A"/>
    <property type="match status" value="1"/>
</dbReference>
<dbReference type="InterPro" id="IPR044492">
    <property type="entry name" value="P_typ_ATPase_HD_dom"/>
</dbReference>
<dbReference type="Gene3D" id="3.40.1110.10">
    <property type="entry name" value="Calcium-transporting ATPase, cytoplasmic domain N"/>
    <property type="match status" value="1"/>
</dbReference>
<dbReference type="InterPro" id="IPR001757">
    <property type="entry name" value="P_typ_ATPase"/>
</dbReference>
<dbReference type="SFLD" id="SFLDF00027">
    <property type="entry name" value="p-type_atpase"/>
    <property type="match status" value="1"/>
</dbReference>
<feature type="transmembrane region" description="Helical" evidence="8">
    <location>
        <begin position="579"/>
        <end position="602"/>
    </location>
</feature>
<keyword evidence="6 8" id="KW-1133">Transmembrane helix</keyword>
<keyword evidence="8" id="KW-1003">Cell membrane</keyword>
<comment type="subcellular location">
    <subcellularLocation>
        <location evidence="1">Cell membrane</location>
        <topology evidence="1">Multi-pass membrane protein</topology>
    </subcellularLocation>
</comment>
<feature type="transmembrane region" description="Helical" evidence="8">
    <location>
        <begin position="85"/>
        <end position="110"/>
    </location>
</feature>
<dbReference type="GO" id="GO:0005886">
    <property type="term" value="C:plasma membrane"/>
    <property type="evidence" value="ECO:0007669"/>
    <property type="project" value="UniProtKB-SubCell"/>
</dbReference>
<evidence type="ECO:0000256" key="2">
    <source>
        <dbReference type="ARBA" id="ARBA00006024"/>
    </source>
</evidence>
<evidence type="ECO:0000313" key="10">
    <source>
        <dbReference type="EMBL" id="GGG65558.1"/>
    </source>
</evidence>
<dbReference type="NCBIfam" id="TIGR01494">
    <property type="entry name" value="ATPase_P-type"/>
    <property type="match status" value="1"/>
</dbReference>
<keyword evidence="11" id="KW-1185">Reference proteome</keyword>
<dbReference type="PROSITE" id="PS00154">
    <property type="entry name" value="ATPASE_E1_E2"/>
    <property type="match status" value="1"/>
</dbReference>
<evidence type="ECO:0000256" key="7">
    <source>
        <dbReference type="ARBA" id="ARBA00023136"/>
    </source>
</evidence>
<evidence type="ECO:0000256" key="6">
    <source>
        <dbReference type="ARBA" id="ARBA00022989"/>
    </source>
</evidence>
<dbReference type="GO" id="GO:0019829">
    <property type="term" value="F:ATPase-coupled monoatomic cation transmembrane transporter activity"/>
    <property type="evidence" value="ECO:0007669"/>
    <property type="project" value="InterPro"/>
</dbReference>
<reference evidence="10" key="2">
    <citation type="submission" date="2020-09" db="EMBL/GenBank/DDBJ databases">
        <authorList>
            <person name="Sun Q."/>
            <person name="Zhou Y."/>
        </authorList>
    </citation>
    <scope>NUCLEOTIDE SEQUENCE</scope>
    <source>
        <strain evidence="10">CGMCC 1.12187</strain>
    </source>
</reference>
<dbReference type="SFLD" id="SFLDS00003">
    <property type="entry name" value="Haloacid_Dehalogenase"/>
    <property type="match status" value="1"/>
</dbReference>
<dbReference type="InterPro" id="IPR027256">
    <property type="entry name" value="P-typ_ATPase_IB"/>
</dbReference>
<accession>A0A917LXJ2</accession>
<dbReference type="InterPro" id="IPR036412">
    <property type="entry name" value="HAD-like_sf"/>
</dbReference>
<feature type="transmembrane region" description="Helical" evidence="8">
    <location>
        <begin position="28"/>
        <end position="48"/>
    </location>
</feature>
<evidence type="ECO:0000259" key="9">
    <source>
        <dbReference type="Pfam" id="PF00122"/>
    </source>
</evidence>
<evidence type="ECO:0000256" key="3">
    <source>
        <dbReference type="ARBA" id="ARBA00022692"/>
    </source>
</evidence>
<dbReference type="InterPro" id="IPR023298">
    <property type="entry name" value="ATPase_P-typ_TM_dom_sf"/>
</dbReference>
<dbReference type="InterPro" id="IPR008250">
    <property type="entry name" value="ATPase_P-typ_transduc_dom_A_sf"/>
</dbReference>
<dbReference type="PANTHER" id="PTHR48085:SF5">
    <property type="entry name" value="CADMIUM_ZINC-TRANSPORTING ATPASE HMA4-RELATED"/>
    <property type="match status" value="1"/>
</dbReference>
<evidence type="ECO:0000256" key="5">
    <source>
        <dbReference type="ARBA" id="ARBA00022967"/>
    </source>
</evidence>
<dbReference type="Proteomes" id="UP000638848">
    <property type="component" value="Unassembled WGS sequence"/>
</dbReference>
<dbReference type="EMBL" id="BMEQ01000021">
    <property type="protein sequence ID" value="GGG65558.1"/>
    <property type="molecule type" value="Genomic_DNA"/>
</dbReference>
<dbReference type="SUPFAM" id="SSF81665">
    <property type="entry name" value="Calcium ATPase, transmembrane domain M"/>
    <property type="match status" value="1"/>
</dbReference>
<feature type="transmembrane region" description="Helical" evidence="8">
    <location>
        <begin position="251"/>
        <end position="269"/>
    </location>
</feature>
<keyword evidence="8 10" id="KW-0067">ATP-binding</keyword>
<organism evidence="10 11">
    <name type="scientific">Kocuria dechangensis</name>
    <dbReference type="NCBI Taxonomy" id="1176249"/>
    <lineage>
        <taxon>Bacteria</taxon>
        <taxon>Bacillati</taxon>
        <taxon>Actinomycetota</taxon>
        <taxon>Actinomycetes</taxon>
        <taxon>Micrococcales</taxon>
        <taxon>Micrococcaceae</taxon>
        <taxon>Kocuria</taxon>
    </lineage>
</organism>
<evidence type="ECO:0000256" key="8">
    <source>
        <dbReference type="RuleBase" id="RU362081"/>
    </source>
</evidence>
<dbReference type="InterPro" id="IPR023299">
    <property type="entry name" value="ATPase_P-typ_cyto_dom_N"/>
</dbReference>
<protein>
    <submittedName>
        <fullName evidence="10">Cobalt ABC transporter ATP-binding protein</fullName>
    </submittedName>
</protein>
<dbReference type="Pfam" id="PF00702">
    <property type="entry name" value="Hydrolase"/>
    <property type="match status" value="1"/>
</dbReference>
<feature type="domain" description="P-type ATPase A" evidence="9">
    <location>
        <begin position="138"/>
        <end position="234"/>
    </location>
</feature>
<dbReference type="GO" id="GO:0046872">
    <property type="term" value="F:metal ion binding"/>
    <property type="evidence" value="ECO:0007669"/>
    <property type="project" value="UniProtKB-KW"/>
</dbReference>
<dbReference type="InterPro" id="IPR059000">
    <property type="entry name" value="ATPase_P-type_domA"/>
</dbReference>
<evidence type="ECO:0000256" key="1">
    <source>
        <dbReference type="ARBA" id="ARBA00004651"/>
    </source>
</evidence>
<dbReference type="SUPFAM" id="SSF56784">
    <property type="entry name" value="HAD-like"/>
    <property type="match status" value="1"/>
</dbReference>
<dbReference type="PRINTS" id="PR00120">
    <property type="entry name" value="HATPASE"/>
</dbReference>
<dbReference type="NCBIfam" id="TIGR01525">
    <property type="entry name" value="ATPase-IB_hvy"/>
    <property type="match status" value="1"/>
</dbReference>
<keyword evidence="5" id="KW-1278">Translocase</keyword>
<dbReference type="PRINTS" id="PR00119">
    <property type="entry name" value="CATATPASE"/>
</dbReference>
<keyword evidence="8" id="KW-0547">Nucleotide-binding</keyword>
<comment type="caution">
    <text evidence="10">The sequence shown here is derived from an EMBL/GenBank/DDBJ whole genome shotgun (WGS) entry which is preliminary data.</text>
</comment>
<comment type="similarity">
    <text evidence="2 8">Belongs to the cation transport ATPase (P-type) (TC 3.A.3) family. Type IB subfamily.</text>
</comment>
<dbReference type="InterPro" id="IPR023214">
    <property type="entry name" value="HAD_sf"/>
</dbReference>
<dbReference type="AlphaFoldDB" id="A0A917LXJ2"/>
<dbReference type="InterPro" id="IPR051014">
    <property type="entry name" value="Cation_Transport_ATPase_IB"/>
</dbReference>
<evidence type="ECO:0000256" key="4">
    <source>
        <dbReference type="ARBA" id="ARBA00022723"/>
    </source>
</evidence>
<feature type="transmembrane region" description="Helical" evidence="8">
    <location>
        <begin position="55"/>
        <end position="73"/>
    </location>
</feature>
<dbReference type="GO" id="GO:0016887">
    <property type="term" value="F:ATP hydrolysis activity"/>
    <property type="evidence" value="ECO:0007669"/>
    <property type="project" value="InterPro"/>
</dbReference>
<dbReference type="Pfam" id="PF00122">
    <property type="entry name" value="E1-E2_ATPase"/>
    <property type="match status" value="1"/>
</dbReference>
<dbReference type="SFLD" id="SFLDG00002">
    <property type="entry name" value="C1.7:_P-type_atpase_like"/>
    <property type="match status" value="1"/>
</dbReference>
<dbReference type="GO" id="GO:0015086">
    <property type="term" value="F:cadmium ion transmembrane transporter activity"/>
    <property type="evidence" value="ECO:0007669"/>
    <property type="project" value="TreeGrafter"/>
</dbReference>
<proteinExistence type="inferred from homology"/>
<gene>
    <name evidence="10" type="ORF">GCM10011374_31800</name>
</gene>
<dbReference type="NCBIfam" id="TIGR01512">
    <property type="entry name" value="ATPase-IB2_Cd"/>
    <property type="match status" value="1"/>
</dbReference>
<keyword evidence="3 8" id="KW-0812">Transmembrane</keyword>
<keyword evidence="4 8" id="KW-0479">Metal-binding</keyword>
<dbReference type="RefSeq" id="WP_188538980.1">
    <property type="nucleotide sequence ID" value="NZ_BMEQ01000021.1"/>
</dbReference>